<dbReference type="Proteomes" id="UP000420707">
    <property type="component" value="Unassembled WGS sequence"/>
</dbReference>
<organism evidence="1 2">
    <name type="scientific">Segatella copri</name>
    <dbReference type="NCBI Taxonomy" id="165179"/>
    <lineage>
        <taxon>Bacteria</taxon>
        <taxon>Pseudomonadati</taxon>
        <taxon>Bacteroidota</taxon>
        <taxon>Bacteroidia</taxon>
        <taxon>Bacteroidales</taxon>
        <taxon>Prevotellaceae</taxon>
        <taxon>Segatella</taxon>
    </lineage>
</organism>
<reference evidence="2" key="1">
    <citation type="submission" date="2019-09" db="EMBL/GenBank/DDBJ databases">
        <title>Distinct polysaccharide growth profiles of human intestinal Prevotella copri isolates.</title>
        <authorList>
            <person name="Fehlner-Peach H."/>
            <person name="Magnabosco C."/>
            <person name="Raghavan V."/>
            <person name="Scher J.U."/>
            <person name="Tett A."/>
            <person name="Cox L.M."/>
            <person name="Gottsegen C."/>
            <person name="Watters A."/>
            <person name="Wiltshire- Gordon J.D."/>
            <person name="Segata N."/>
            <person name="Bonneau R."/>
            <person name="Littman D.R."/>
        </authorList>
    </citation>
    <scope>NUCLEOTIDE SEQUENCE [LARGE SCALE GENOMIC DNA]</scope>
    <source>
        <strain evidence="2">iAP146</strain>
    </source>
</reference>
<dbReference type="RefSeq" id="WP_153085891.1">
    <property type="nucleotide sequence ID" value="NZ_JAVRBH010000001.1"/>
</dbReference>
<gene>
    <name evidence="1" type="ORF">F7D90_05175</name>
</gene>
<accession>A0AAW9T783</accession>
<evidence type="ECO:0000313" key="2">
    <source>
        <dbReference type="Proteomes" id="UP000420707"/>
    </source>
</evidence>
<name>A0AAW9T783_9BACT</name>
<sequence>MYFEGYGDDGKIDTDGFFSYFYLSLEPDQLKKSNYLSLKYYDKVAGSIVKRISLAGFAKCYNQVK</sequence>
<dbReference type="EMBL" id="VZCR01000034">
    <property type="protein sequence ID" value="MQN31347.1"/>
    <property type="molecule type" value="Genomic_DNA"/>
</dbReference>
<proteinExistence type="predicted"/>
<dbReference type="AlphaFoldDB" id="A0AAW9T783"/>
<comment type="caution">
    <text evidence="1">The sequence shown here is derived from an EMBL/GenBank/DDBJ whole genome shotgun (WGS) entry which is preliminary data.</text>
</comment>
<protein>
    <submittedName>
        <fullName evidence="1">Uncharacterized protein</fullName>
    </submittedName>
</protein>
<evidence type="ECO:0000313" key="1">
    <source>
        <dbReference type="EMBL" id="MQN31347.1"/>
    </source>
</evidence>